<dbReference type="Gene3D" id="1.25.40.10">
    <property type="entry name" value="Tetratricopeptide repeat domain"/>
    <property type="match status" value="1"/>
</dbReference>
<evidence type="ECO:0000313" key="3">
    <source>
        <dbReference type="EMBL" id="PHQ34372.1"/>
    </source>
</evidence>
<dbReference type="PROSITE" id="PS50005">
    <property type="entry name" value="TPR"/>
    <property type="match status" value="1"/>
</dbReference>
<dbReference type="InterPro" id="IPR050678">
    <property type="entry name" value="DNA_Partitioning_ATPase"/>
</dbReference>
<organism evidence="3 4">
    <name type="scientific">Rhodopirellula bahusiensis</name>
    <dbReference type="NCBI Taxonomy" id="2014065"/>
    <lineage>
        <taxon>Bacteria</taxon>
        <taxon>Pseudomonadati</taxon>
        <taxon>Planctomycetota</taxon>
        <taxon>Planctomycetia</taxon>
        <taxon>Pirellulales</taxon>
        <taxon>Pirellulaceae</taxon>
        <taxon>Rhodopirellula</taxon>
    </lineage>
</organism>
<evidence type="ECO:0000256" key="1">
    <source>
        <dbReference type="PROSITE-ProRule" id="PRU00339"/>
    </source>
</evidence>
<dbReference type="EMBL" id="NIZW01000011">
    <property type="protein sequence ID" value="PHQ34372.1"/>
    <property type="molecule type" value="Genomic_DNA"/>
</dbReference>
<name>A0A2G1W5R4_9BACT</name>
<accession>A0A2G1W5R4</accession>
<dbReference type="InterPro" id="IPR027417">
    <property type="entry name" value="P-loop_NTPase"/>
</dbReference>
<evidence type="ECO:0000259" key="2">
    <source>
        <dbReference type="Pfam" id="PF01656"/>
    </source>
</evidence>
<proteinExistence type="predicted"/>
<dbReference type="Gene3D" id="3.40.50.300">
    <property type="entry name" value="P-loop containing nucleotide triphosphate hydrolases"/>
    <property type="match status" value="1"/>
</dbReference>
<dbReference type="InterPro" id="IPR019734">
    <property type="entry name" value="TPR_rpt"/>
</dbReference>
<dbReference type="GeneID" id="90609437"/>
<feature type="repeat" description="TPR" evidence="1">
    <location>
        <begin position="335"/>
        <end position="368"/>
    </location>
</feature>
<dbReference type="AlphaFoldDB" id="A0A2G1W5R4"/>
<dbReference type="Proteomes" id="UP000225740">
    <property type="component" value="Unassembled WGS sequence"/>
</dbReference>
<comment type="caution">
    <text evidence="3">The sequence shown here is derived from an EMBL/GenBank/DDBJ whole genome shotgun (WGS) entry which is preliminary data.</text>
</comment>
<dbReference type="InterPro" id="IPR011990">
    <property type="entry name" value="TPR-like_helical_dom_sf"/>
</dbReference>
<dbReference type="NCBIfam" id="NF047398">
    <property type="entry name" value="AAA_KGGVGR"/>
    <property type="match status" value="1"/>
</dbReference>
<gene>
    <name evidence="3" type="ORF">CEE69_15250</name>
</gene>
<dbReference type="SUPFAM" id="SSF52540">
    <property type="entry name" value="P-loop containing nucleoside triphosphate hydrolases"/>
    <property type="match status" value="1"/>
</dbReference>
<dbReference type="Pfam" id="PF01656">
    <property type="entry name" value="CbiA"/>
    <property type="match status" value="1"/>
</dbReference>
<keyword evidence="4" id="KW-1185">Reference proteome</keyword>
<dbReference type="SUPFAM" id="SSF48452">
    <property type="entry name" value="TPR-like"/>
    <property type="match status" value="2"/>
</dbReference>
<dbReference type="PANTHER" id="PTHR13696">
    <property type="entry name" value="P-LOOP CONTAINING NUCLEOSIDE TRIPHOSPHATE HYDROLASE"/>
    <property type="match status" value="1"/>
</dbReference>
<dbReference type="RefSeq" id="WP_099261518.1">
    <property type="nucleotide sequence ID" value="NZ_NIZW01000011.1"/>
</dbReference>
<dbReference type="InterPro" id="IPR002586">
    <property type="entry name" value="CobQ/CobB/MinD/ParA_Nub-bd_dom"/>
</dbReference>
<keyword evidence="1" id="KW-0802">TPR repeat</keyword>
<evidence type="ECO:0000313" key="4">
    <source>
        <dbReference type="Proteomes" id="UP000225740"/>
    </source>
</evidence>
<protein>
    <recommendedName>
        <fullName evidence="2">CobQ/CobB/MinD/ParA nucleotide binding domain-containing protein</fullName>
    </recommendedName>
</protein>
<sequence length="632" mass="71952">MIVHTVTFYSFKGGVGRTLALVNVGVELANTGRRVLLVDFDLEAPGIDTYSALAPPVLTKGIVDYVSSYLEFRQAPDLNDYVYKVDQSDRVSGELWVMPAGKRDREYGSKLSRIDWQDLYERRDGFLLLEDLKLKWESDIQPDYVLIDSRTGHTEVGGICTRQLPDTVVSLFIPNQQNLQGLGSVVDAIHKQNKNSNKQINLEFVASNVPDLDDEHQILRRMMGKFHSRLSGNGPRLPRTAITTINRYDSMHLLDESIFLSERPRSRLAKQYRMLLKRIISHNLDDREAALRALTRSFPRGGRFEQLSIGDFEGGLSYSEQDKIQTVLRKHANDAEVHFLTGQLLKSRGDFAEASLQFARAFELAKEGNDAEIGKYHLELVNSMSSLDSEFDAMAHLEQLLQQSSSSLDMEQLLGLLGRFSEVPSRKWLGMKAFADLSASEMDDLVWQVSDSRSWQRFFVELFNRSSDQLPEQRIADFTNLTLAAIGSGQWCEVVKHLQEPEVLSSHRVDINFNFAMARWAADRFPTKKFFSKVLDLYDENPVAEGPNFLQCLAVCELVVGDIEMARNRIATCKALEHRSVFLEFSCWSYLRLGRDRFAQDLNEIERLVNGEQILPRFIRDADGSDVPDWTS</sequence>
<feature type="domain" description="CobQ/CobB/MinD/ParA nucleotide binding" evidence="2">
    <location>
        <begin position="7"/>
        <end position="224"/>
    </location>
</feature>
<dbReference type="PANTHER" id="PTHR13696:SF52">
    <property type="entry name" value="PARA FAMILY PROTEIN CT_582"/>
    <property type="match status" value="1"/>
</dbReference>
<reference evidence="3 4" key="1">
    <citation type="submission" date="2017-06" db="EMBL/GenBank/DDBJ databases">
        <title>Description of Rhodopirellula bahusiensis sp. nov.</title>
        <authorList>
            <person name="Kizina J."/>
            <person name="Harder J."/>
        </authorList>
    </citation>
    <scope>NUCLEOTIDE SEQUENCE [LARGE SCALE GENOMIC DNA]</scope>
    <source>
        <strain evidence="3 4">SWK21</strain>
    </source>
</reference>